<evidence type="ECO:0000256" key="6">
    <source>
        <dbReference type="ARBA" id="ARBA00022982"/>
    </source>
</evidence>
<comment type="subcellular location">
    <subcellularLocation>
        <location evidence="1">Membrane</location>
        <topology evidence="1">Multi-pass membrane protein</topology>
    </subcellularLocation>
</comment>
<dbReference type="GO" id="GO:0016491">
    <property type="term" value="F:oxidoreductase activity"/>
    <property type="evidence" value="ECO:0007669"/>
    <property type="project" value="InterPro"/>
</dbReference>
<dbReference type="InterPro" id="IPR036150">
    <property type="entry name" value="Cyt_b/b6_C_sf"/>
</dbReference>
<keyword evidence="2" id="KW-0813">Transport</keyword>
<evidence type="ECO:0000256" key="8">
    <source>
        <dbReference type="ARBA" id="ARBA00023004"/>
    </source>
</evidence>
<feature type="transmembrane region" description="Helical" evidence="10">
    <location>
        <begin position="9"/>
        <end position="35"/>
    </location>
</feature>
<protein>
    <recommendedName>
        <fullName evidence="11">Cytochrome b/b6 C-terminal region profile domain-containing protein</fullName>
    </recommendedName>
</protein>
<dbReference type="EMBL" id="CP144373">
    <property type="protein sequence ID" value="XCH47099.1"/>
    <property type="molecule type" value="Genomic_DNA"/>
</dbReference>
<feature type="transmembrane region" description="Helical" evidence="10">
    <location>
        <begin position="93"/>
        <end position="115"/>
    </location>
</feature>
<dbReference type="Gene3D" id="1.20.810.10">
    <property type="entry name" value="Cytochrome Bc1 Complex, Chain C"/>
    <property type="match status" value="1"/>
</dbReference>
<dbReference type="InterPro" id="IPR005798">
    <property type="entry name" value="Cyt_b/b6_C"/>
</dbReference>
<dbReference type="Pfam" id="PF00032">
    <property type="entry name" value="Cytochrom_B_C"/>
    <property type="match status" value="1"/>
</dbReference>
<keyword evidence="7 10" id="KW-1133">Transmembrane helix</keyword>
<organism evidence="12">
    <name type="scientific">Thermodesulfovibrio autotrophicus</name>
    <dbReference type="NCBI Taxonomy" id="3118333"/>
    <lineage>
        <taxon>Bacteria</taxon>
        <taxon>Pseudomonadati</taxon>
        <taxon>Nitrospirota</taxon>
        <taxon>Thermodesulfovibrionia</taxon>
        <taxon>Thermodesulfovibrionales</taxon>
        <taxon>Thermodesulfovibrionaceae</taxon>
        <taxon>Thermodesulfovibrio</taxon>
    </lineage>
</organism>
<accession>A0AAU8H0R1</accession>
<dbReference type="InterPro" id="IPR027387">
    <property type="entry name" value="Cytb/b6-like_sf"/>
</dbReference>
<gene>
    <name evidence="12" type="ORF">V4D30_02195</name>
</gene>
<dbReference type="GO" id="GO:0016020">
    <property type="term" value="C:membrane"/>
    <property type="evidence" value="ECO:0007669"/>
    <property type="project" value="UniProtKB-SubCell"/>
</dbReference>
<evidence type="ECO:0000256" key="4">
    <source>
        <dbReference type="ARBA" id="ARBA00022692"/>
    </source>
</evidence>
<evidence type="ECO:0000256" key="1">
    <source>
        <dbReference type="ARBA" id="ARBA00004141"/>
    </source>
</evidence>
<keyword evidence="3" id="KW-0349">Heme</keyword>
<name>A0AAU8H0R1_9BACT</name>
<sequence>MKKKFYPDYLIEVLFFAITTFEIILILAFLFPPVIGKEIDFTAAYQPRPEWYYLWLFYLLRFFSTDQVFIGGVLLPFTLIAFLLFIPWIEKKIGWMLTAIIGLIFLLLFIITTIIEALS</sequence>
<dbReference type="GO" id="GO:0009055">
    <property type="term" value="F:electron transfer activity"/>
    <property type="evidence" value="ECO:0007669"/>
    <property type="project" value="InterPro"/>
</dbReference>
<feature type="domain" description="Cytochrome b/b6 C-terminal region profile" evidence="11">
    <location>
        <begin position="1"/>
        <end position="119"/>
    </location>
</feature>
<dbReference type="AlphaFoldDB" id="A0AAU8H0R1"/>
<evidence type="ECO:0000256" key="2">
    <source>
        <dbReference type="ARBA" id="ARBA00022448"/>
    </source>
</evidence>
<evidence type="ECO:0000256" key="7">
    <source>
        <dbReference type="ARBA" id="ARBA00022989"/>
    </source>
</evidence>
<evidence type="ECO:0000256" key="3">
    <source>
        <dbReference type="ARBA" id="ARBA00022617"/>
    </source>
</evidence>
<keyword evidence="8" id="KW-0408">Iron</keyword>
<evidence type="ECO:0000256" key="5">
    <source>
        <dbReference type="ARBA" id="ARBA00022723"/>
    </source>
</evidence>
<reference evidence="12" key="1">
    <citation type="submission" date="2024-01" db="EMBL/GenBank/DDBJ databases">
        <title>The first autotrophic representatives of the genus Thermodesulfovibrio.</title>
        <authorList>
            <person name="Maltseva A.I."/>
            <person name="Elcheninov A.G."/>
            <person name="Kublanov I.V."/>
            <person name="Lebedinsky A.V."/>
            <person name="Frolov E.N."/>
        </authorList>
    </citation>
    <scope>NUCLEOTIDE SEQUENCE</scope>
    <source>
        <strain evidence="12">3907-1M</strain>
    </source>
</reference>
<dbReference type="RefSeq" id="WP_353684626.1">
    <property type="nucleotide sequence ID" value="NZ_CP144373.1"/>
</dbReference>
<dbReference type="SUPFAM" id="SSF81648">
    <property type="entry name" value="a domain/subunit of cytochrome bc1 complex (Ubiquinol-cytochrome c reductase)"/>
    <property type="match status" value="1"/>
</dbReference>
<keyword evidence="9 10" id="KW-0472">Membrane</keyword>
<evidence type="ECO:0000256" key="9">
    <source>
        <dbReference type="ARBA" id="ARBA00023136"/>
    </source>
</evidence>
<keyword evidence="6" id="KW-0249">Electron transport</keyword>
<keyword evidence="5" id="KW-0479">Metal-binding</keyword>
<dbReference type="GO" id="GO:0046872">
    <property type="term" value="F:metal ion binding"/>
    <property type="evidence" value="ECO:0007669"/>
    <property type="project" value="UniProtKB-KW"/>
</dbReference>
<evidence type="ECO:0000256" key="10">
    <source>
        <dbReference type="SAM" id="Phobius"/>
    </source>
</evidence>
<proteinExistence type="predicted"/>
<dbReference type="KEGG" id="taut:V4D30_02195"/>
<dbReference type="PROSITE" id="PS51003">
    <property type="entry name" value="CYTB_CTER"/>
    <property type="match status" value="1"/>
</dbReference>
<evidence type="ECO:0000313" key="12">
    <source>
        <dbReference type="EMBL" id="XCH47099.1"/>
    </source>
</evidence>
<keyword evidence="4 10" id="KW-0812">Transmembrane</keyword>
<feature type="transmembrane region" description="Helical" evidence="10">
    <location>
        <begin position="55"/>
        <end position="86"/>
    </location>
</feature>
<evidence type="ECO:0000259" key="11">
    <source>
        <dbReference type="PROSITE" id="PS51003"/>
    </source>
</evidence>